<organism evidence="4 5">
    <name type="scientific">Armillaria tabescens</name>
    <name type="common">Ringless honey mushroom</name>
    <name type="synonym">Agaricus tabescens</name>
    <dbReference type="NCBI Taxonomy" id="1929756"/>
    <lineage>
        <taxon>Eukaryota</taxon>
        <taxon>Fungi</taxon>
        <taxon>Dikarya</taxon>
        <taxon>Basidiomycota</taxon>
        <taxon>Agaricomycotina</taxon>
        <taxon>Agaricomycetes</taxon>
        <taxon>Agaricomycetidae</taxon>
        <taxon>Agaricales</taxon>
        <taxon>Marasmiineae</taxon>
        <taxon>Physalacriaceae</taxon>
        <taxon>Desarmillaria</taxon>
    </lineage>
</organism>
<evidence type="ECO:0000256" key="2">
    <source>
        <dbReference type="ARBA" id="ARBA00023445"/>
    </source>
</evidence>
<feature type="domain" description="NAD-dependent epimerase/dehydratase" evidence="3">
    <location>
        <begin position="12"/>
        <end position="273"/>
    </location>
</feature>
<evidence type="ECO:0000256" key="1">
    <source>
        <dbReference type="ARBA" id="ARBA00023002"/>
    </source>
</evidence>
<dbReference type="GO" id="GO:0016616">
    <property type="term" value="F:oxidoreductase activity, acting on the CH-OH group of donors, NAD or NADP as acceptor"/>
    <property type="evidence" value="ECO:0007669"/>
    <property type="project" value="TreeGrafter"/>
</dbReference>
<gene>
    <name evidence="4" type="ORF">EV420DRAFT_1566683</name>
</gene>
<dbReference type="EMBL" id="JAUEPS010000041">
    <property type="protein sequence ID" value="KAK0448421.1"/>
    <property type="molecule type" value="Genomic_DNA"/>
</dbReference>
<dbReference type="InterPro" id="IPR001509">
    <property type="entry name" value="Epimerase_deHydtase"/>
</dbReference>
<evidence type="ECO:0000313" key="4">
    <source>
        <dbReference type="EMBL" id="KAK0448421.1"/>
    </source>
</evidence>
<dbReference type="PANTHER" id="PTHR10366:SF564">
    <property type="entry name" value="STEROL-4-ALPHA-CARBOXYLATE 3-DEHYDROGENASE, DECARBOXYLATING"/>
    <property type="match status" value="1"/>
</dbReference>
<evidence type="ECO:0000259" key="3">
    <source>
        <dbReference type="Pfam" id="PF01370"/>
    </source>
</evidence>
<keyword evidence="5" id="KW-1185">Reference proteome</keyword>
<dbReference type="InterPro" id="IPR036291">
    <property type="entry name" value="NAD(P)-bd_dom_sf"/>
</dbReference>
<protein>
    <recommendedName>
        <fullName evidence="3">NAD-dependent epimerase/dehydratase domain-containing protein</fullName>
    </recommendedName>
</protein>
<dbReference type="AlphaFoldDB" id="A0AA39JV69"/>
<reference evidence="4" key="1">
    <citation type="submission" date="2023-06" db="EMBL/GenBank/DDBJ databases">
        <authorList>
            <consortium name="Lawrence Berkeley National Laboratory"/>
            <person name="Ahrendt S."/>
            <person name="Sahu N."/>
            <person name="Indic B."/>
            <person name="Wong-Bajracharya J."/>
            <person name="Merenyi Z."/>
            <person name="Ke H.-M."/>
            <person name="Monk M."/>
            <person name="Kocsube S."/>
            <person name="Drula E."/>
            <person name="Lipzen A."/>
            <person name="Balint B."/>
            <person name="Henrissat B."/>
            <person name="Andreopoulos B."/>
            <person name="Martin F.M."/>
            <person name="Harder C.B."/>
            <person name="Rigling D."/>
            <person name="Ford K.L."/>
            <person name="Foster G.D."/>
            <person name="Pangilinan J."/>
            <person name="Papanicolaou A."/>
            <person name="Barry K."/>
            <person name="LaButti K."/>
            <person name="Viragh M."/>
            <person name="Koriabine M."/>
            <person name="Yan M."/>
            <person name="Riley R."/>
            <person name="Champramary S."/>
            <person name="Plett K.L."/>
            <person name="Tsai I.J."/>
            <person name="Slot J."/>
            <person name="Sipos G."/>
            <person name="Plett J."/>
            <person name="Nagy L.G."/>
            <person name="Grigoriev I.V."/>
        </authorList>
    </citation>
    <scope>NUCLEOTIDE SEQUENCE</scope>
    <source>
        <strain evidence="4">CCBAS 213</strain>
    </source>
</reference>
<comment type="caution">
    <text evidence="4">The sequence shown here is derived from an EMBL/GenBank/DDBJ whole genome shotgun (WGS) entry which is preliminary data.</text>
</comment>
<dbReference type="Gene3D" id="3.40.50.720">
    <property type="entry name" value="NAD(P)-binding Rossmann-like Domain"/>
    <property type="match status" value="1"/>
</dbReference>
<name>A0AA39JV69_ARMTA</name>
<evidence type="ECO:0000313" key="5">
    <source>
        <dbReference type="Proteomes" id="UP001175211"/>
    </source>
</evidence>
<accession>A0AA39JV69</accession>
<dbReference type="RefSeq" id="XP_060326526.1">
    <property type="nucleotide sequence ID" value="XM_060474077.1"/>
</dbReference>
<dbReference type="InterPro" id="IPR050425">
    <property type="entry name" value="NAD(P)_dehydrat-like"/>
</dbReference>
<dbReference type="Proteomes" id="UP001175211">
    <property type="component" value="Unassembled WGS sequence"/>
</dbReference>
<comment type="similarity">
    <text evidence="2">Belongs to the NAD(P)-dependent epimerase/dehydratase family. Dihydroflavonol-4-reductase subfamily.</text>
</comment>
<dbReference type="SUPFAM" id="SSF51735">
    <property type="entry name" value="NAD(P)-binding Rossmann-fold domains"/>
    <property type="match status" value="1"/>
</dbReference>
<sequence length="334" mass="36388">MPVIQANSAAKVLVSGANGYIAIWVVRTLLERGYSVRGTVRSTEKGKHLLETFKGYGDKIEVVVVEDITKDGAFDEAVKGVDAIAHTASPFHMNAVDPQELIGPAVKGTVGMLASALKNGSSVQRIVVTSSCASVLHVSPEPKTFSEVDWNEQSIKEVEEQGKNAPGIVKYRASKTLAEKAAWEFYKKHKSEIKWDLSIVNPPFPFIHDASSVDSLNESARVWYTFVATENSGGKSPEFLATQGSCWIDVRDLAEGHVRALETPAAGDERIIISAGPFVWQDWIDTVNELSPSPIPSHTLPKGVPGAGKKAKYALRTKEETAKDTLADFERRGW</sequence>
<dbReference type="GeneID" id="85357625"/>
<proteinExistence type="inferred from homology"/>
<dbReference type="PANTHER" id="PTHR10366">
    <property type="entry name" value="NAD DEPENDENT EPIMERASE/DEHYDRATASE"/>
    <property type="match status" value="1"/>
</dbReference>
<keyword evidence="1" id="KW-0560">Oxidoreductase</keyword>
<dbReference type="Pfam" id="PF01370">
    <property type="entry name" value="Epimerase"/>
    <property type="match status" value="1"/>
</dbReference>